<comment type="similarity">
    <text evidence="2">Belongs to the NodC/HAS family.</text>
</comment>
<dbReference type="Proteomes" id="UP000192393">
    <property type="component" value="Unassembled WGS sequence"/>
</dbReference>
<feature type="transmembrane region" description="Helical" evidence="9">
    <location>
        <begin position="432"/>
        <end position="452"/>
    </location>
</feature>
<dbReference type="GO" id="GO:0005886">
    <property type="term" value="C:plasma membrane"/>
    <property type="evidence" value="ECO:0007669"/>
    <property type="project" value="UniProtKB-SubCell"/>
</dbReference>
<dbReference type="GO" id="GO:0085029">
    <property type="term" value="P:extracellular matrix assembly"/>
    <property type="evidence" value="ECO:0007669"/>
    <property type="project" value="TreeGrafter"/>
</dbReference>
<evidence type="ECO:0000256" key="1">
    <source>
        <dbReference type="ARBA" id="ARBA00004236"/>
    </source>
</evidence>
<sequence>MEKILTNTTEFSSSTKNEFSLSKFKDLNGRDFGILIGVLLLMISSIFVFTYFRPYFEAIHFERLETLPGQILVYTLLGLLVFQVSFLIYLGYLYIKYKPVQSVTDEALPTCTIIVPAYNEGRLVYDTLMSISASNFPKGKMEIITIDDGSTDDTWYWINKANRDLNHSLTVYQQPENRGKRHALHRGFTTGTGEIFITIDSDSVVEKNTVRNLVSPFVVNKNCGGVAGNVKVLNKKQGIIPKMLNVSFVFSFEFVRAAQSSLGFVLCTPGALSAYKREAVMHSLKDWIEQKFMGNYATIGEDRAMTNLILKQGYDVQFQKNANVLTNTPTGFKTLHKMFTRWGRSNVRETLAMNSFVFKNFRGKNKGGARFVFINQWITLLLAIPMVMLMLYFFFTHPFLYLTSALVGTFIFSSIQMLFFTKKYNFIEALWAYPYSLFYMFALFWIYPFSILTVKNGGWLTR</sequence>
<evidence type="ECO:0000256" key="4">
    <source>
        <dbReference type="ARBA" id="ARBA00022475"/>
    </source>
</evidence>
<feature type="transmembrane region" description="Helical" evidence="9">
    <location>
        <begin position="32"/>
        <end position="52"/>
    </location>
</feature>
<proteinExistence type="inferred from homology"/>
<evidence type="ECO:0000256" key="8">
    <source>
        <dbReference type="ARBA" id="ARBA00032978"/>
    </source>
</evidence>
<evidence type="ECO:0000313" key="11">
    <source>
        <dbReference type="EMBL" id="SMC63804.1"/>
    </source>
</evidence>
<dbReference type="EMBL" id="FWXS01000005">
    <property type="protein sequence ID" value="SMC63804.1"/>
    <property type="molecule type" value="Genomic_DNA"/>
</dbReference>
<evidence type="ECO:0000313" key="12">
    <source>
        <dbReference type="Proteomes" id="UP000192393"/>
    </source>
</evidence>
<keyword evidence="9" id="KW-0812">Transmembrane</keyword>
<dbReference type="PANTHER" id="PTHR22913:SF12">
    <property type="entry name" value="MANNURONAN SYNTHASE"/>
    <property type="match status" value="1"/>
</dbReference>
<dbReference type="Gene3D" id="3.90.550.10">
    <property type="entry name" value="Spore Coat Polysaccharide Biosynthesis Protein SpsA, Chain A"/>
    <property type="match status" value="1"/>
</dbReference>
<dbReference type="RefSeq" id="WP_084017263.1">
    <property type="nucleotide sequence ID" value="NZ_FWXS01000005.1"/>
</dbReference>
<dbReference type="Pfam" id="PF00535">
    <property type="entry name" value="Glycos_transf_2"/>
    <property type="match status" value="1"/>
</dbReference>
<evidence type="ECO:0000259" key="10">
    <source>
        <dbReference type="Pfam" id="PF00535"/>
    </source>
</evidence>
<dbReference type="GO" id="GO:0050501">
    <property type="term" value="F:hyaluronan synthase activity"/>
    <property type="evidence" value="ECO:0007669"/>
    <property type="project" value="TreeGrafter"/>
</dbReference>
<evidence type="ECO:0000256" key="7">
    <source>
        <dbReference type="ARBA" id="ARBA00023136"/>
    </source>
</evidence>
<feature type="domain" description="Glycosyltransferase 2-like" evidence="10">
    <location>
        <begin position="112"/>
        <end position="280"/>
    </location>
</feature>
<dbReference type="SUPFAM" id="SSF53448">
    <property type="entry name" value="Nucleotide-diphospho-sugar transferases"/>
    <property type="match status" value="1"/>
</dbReference>
<keyword evidence="12" id="KW-1185">Reference proteome</keyword>
<accession>A0A1W2AT81</accession>
<organism evidence="11 12">
    <name type="scientific">Moheibacter sediminis</name>
    <dbReference type="NCBI Taxonomy" id="1434700"/>
    <lineage>
        <taxon>Bacteria</taxon>
        <taxon>Pseudomonadati</taxon>
        <taxon>Bacteroidota</taxon>
        <taxon>Flavobacteriia</taxon>
        <taxon>Flavobacteriales</taxon>
        <taxon>Weeksellaceae</taxon>
        <taxon>Moheibacter</taxon>
    </lineage>
</organism>
<reference evidence="11 12" key="1">
    <citation type="submission" date="2017-04" db="EMBL/GenBank/DDBJ databases">
        <authorList>
            <person name="Afonso C.L."/>
            <person name="Miller P.J."/>
            <person name="Scott M.A."/>
            <person name="Spackman E."/>
            <person name="Goraichik I."/>
            <person name="Dimitrov K.M."/>
            <person name="Suarez D.L."/>
            <person name="Swayne D.E."/>
        </authorList>
    </citation>
    <scope>NUCLEOTIDE SEQUENCE [LARGE SCALE GENOMIC DNA]</scope>
    <source>
        <strain evidence="11 12">CGMCC 1.12708</strain>
    </source>
</reference>
<feature type="transmembrane region" description="Helical" evidence="9">
    <location>
        <begin position="72"/>
        <end position="95"/>
    </location>
</feature>
<keyword evidence="5" id="KW-0328">Glycosyltransferase</keyword>
<dbReference type="CDD" id="cd06423">
    <property type="entry name" value="CESA_like"/>
    <property type="match status" value="1"/>
</dbReference>
<dbReference type="STRING" id="1434700.SAMN06296427_10556"/>
<dbReference type="OrthoDB" id="9766299at2"/>
<comment type="subcellular location">
    <subcellularLocation>
        <location evidence="1">Cell membrane</location>
    </subcellularLocation>
</comment>
<keyword evidence="4" id="KW-1003">Cell membrane</keyword>
<dbReference type="GO" id="GO:0030213">
    <property type="term" value="P:hyaluronan biosynthetic process"/>
    <property type="evidence" value="ECO:0007669"/>
    <property type="project" value="TreeGrafter"/>
</dbReference>
<evidence type="ECO:0000256" key="6">
    <source>
        <dbReference type="ARBA" id="ARBA00022679"/>
    </source>
</evidence>
<keyword evidence="9" id="KW-1133">Transmembrane helix</keyword>
<keyword evidence="6" id="KW-0808">Transferase</keyword>
<dbReference type="AlphaFoldDB" id="A0A1W2AT81"/>
<feature type="transmembrane region" description="Helical" evidence="9">
    <location>
        <begin position="399"/>
        <end position="420"/>
    </location>
</feature>
<dbReference type="InterPro" id="IPR029044">
    <property type="entry name" value="Nucleotide-diphossugar_trans"/>
</dbReference>
<name>A0A1W2AT81_9FLAO</name>
<dbReference type="PANTHER" id="PTHR22913">
    <property type="entry name" value="HYALURONAN SYNTHASE"/>
    <property type="match status" value="1"/>
</dbReference>
<dbReference type="InterPro" id="IPR001173">
    <property type="entry name" value="Glyco_trans_2-like"/>
</dbReference>
<gene>
    <name evidence="11" type="ORF">SAMN06296427_10556</name>
</gene>
<protein>
    <recommendedName>
        <fullName evidence="3">N-acetylglucosaminyltransferase</fullName>
    </recommendedName>
    <alternativeName>
        <fullName evidence="8">Nodulation protein C</fullName>
    </alternativeName>
</protein>
<evidence type="ECO:0000256" key="3">
    <source>
        <dbReference type="ARBA" id="ARBA00016636"/>
    </source>
</evidence>
<evidence type="ECO:0000256" key="5">
    <source>
        <dbReference type="ARBA" id="ARBA00022676"/>
    </source>
</evidence>
<keyword evidence="7 9" id="KW-0472">Membrane</keyword>
<feature type="transmembrane region" description="Helical" evidence="9">
    <location>
        <begin position="371"/>
        <end position="393"/>
    </location>
</feature>
<evidence type="ECO:0000256" key="2">
    <source>
        <dbReference type="ARBA" id="ARBA00006782"/>
    </source>
</evidence>
<evidence type="ECO:0000256" key="9">
    <source>
        <dbReference type="SAM" id="Phobius"/>
    </source>
</evidence>